<keyword evidence="4 6" id="KW-1133">Transmembrane helix</keyword>
<feature type="transmembrane region" description="Helical" evidence="6">
    <location>
        <begin position="127"/>
        <end position="145"/>
    </location>
</feature>
<evidence type="ECO:0000256" key="6">
    <source>
        <dbReference type="SAM" id="Phobius"/>
    </source>
</evidence>
<protein>
    <submittedName>
        <fullName evidence="7">YitT family protein</fullName>
    </submittedName>
</protein>
<evidence type="ECO:0000256" key="3">
    <source>
        <dbReference type="ARBA" id="ARBA00022692"/>
    </source>
</evidence>
<keyword evidence="8" id="KW-1185">Reference proteome</keyword>
<accession>A0A3G8ZUQ0</accession>
<sequence length="219" mass="22792">MTNQAPSKGAVRSAIASTSIVAAPPHSGVDDVLGVLTGTLIASFGLFLLKTSSAVTGGTAGLSLLLSYASPISFSVLFFVVNVPFFALALWKKGWNFTLRSVIAVALVSAFSALHPRMIGDVAINPVYGVLFGNLLAGVGILILFRHKASLGGFNILVLLVQERLGWRAGYVQMGLDVVVVLAALSVVSTREVALSAAGALVLNFVLALNHRPGRYSAS</sequence>
<dbReference type="PANTHER" id="PTHR33545:SF5">
    <property type="entry name" value="UPF0750 MEMBRANE PROTEIN YITT"/>
    <property type="match status" value="1"/>
</dbReference>
<evidence type="ECO:0000313" key="8">
    <source>
        <dbReference type="Proteomes" id="UP000268084"/>
    </source>
</evidence>
<feature type="transmembrane region" description="Helical" evidence="6">
    <location>
        <begin position="32"/>
        <end position="49"/>
    </location>
</feature>
<dbReference type="InterPro" id="IPR003740">
    <property type="entry name" value="YitT"/>
</dbReference>
<dbReference type="EMBL" id="CP034170">
    <property type="protein sequence ID" value="AZI58224.1"/>
    <property type="molecule type" value="Genomic_DNA"/>
</dbReference>
<dbReference type="GO" id="GO:0005886">
    <property type="term" value="C:plasma membrane"/>
    <property type="evidence" value="ECO:0007669"/>
    <property type="project" value="UniProtKB-SubCell"/>
</dbReference>
<dbReference type="OrthoDB" id="3296441at2"/>
<feature type="transmembrane region" description="Helical" evidence="6">
    <location>
        <begin position="165"/>
        <end position="187"/>
    </location>
</feature>
<dbReference type="Proteomes" id="UP000268084">
    <property type="component" value="Chromosome"/>
</dbReference>
<keyword evidence="2" id="KW-1003">Cell membrane</keyword>
<feature type="transmembrane region" description="Helical" evidence="6">
    <location>
        <begin position="97"/>
        <end position="115"/>
    </location>
</feature>
<reference evidence="7 8" key="1">
    <citation type="submission" date="2018-11" db="EMBL/GenBank/DDBJ databases">
        <authorList>
            <person name="Da X."/>
        </authorList>
    </citation>
    <scope>NUCLEOTIDE SEQUENCE [LARGE SCALE GENOMIC DNA]</scope>
    <source>
        <strain evidence="7 8">S14-144</strain>
    </source>
</reference>
<keyword evidence="3 6" id="KW-0812">Transmembrane</keyword>
<name>A0A3G8ZUQ0_9ACTN</name>
<evidence type="ECO:0000256" key="1">
    <source>
        <dbReference type="ARBA" id="ARBA00004651"/>
    </source>
</evidence>
<keyword evidence="5 6" id="KW-0472">Membrane</keyword>
<reference evidence="7 8" key="2">
    <citation type="submission" date="2018-12" db="EMBL/GenBank/DDBJ databases">
        <title>Nakamurella antarcticus sp. nov., isolated from Antarctica South Shetland Islands soil.</title>
        <authorList>
            <person name="Peng F."/>
        </authorList>
    </citation>
    <scope>NUCLEOTIDE SEQUENCE [LARGE SCALE GENOMIC DNA]</scope>
    <source>
        <strain evidence="7 8">S14-144</strain>
    </source>
</reference>
<proteinExistence type="predicted"/>
<evidence type="ECO:0000256" key="4">
    <source>
        <dbReference type="ARBA" id="ARBA00022989"/>
    </source>
</evidence>
<feature type="transmembrane region" description="Helical" evidence="6">
    <location>
        <begin position="69"/>
        <end position="90"/>
    </location>
</feature>
<dbReference type="PANTHER" id="PTHR33545">
    <property type="entry name" value="UPF0750 MEMBRANE PROTEIN YITT-RELATED"/>
    <property type="match status" value="1"/>
</dbReference>
<dbReference type="InterPro" id="IPR051461">
    <property type="entry name" value="UPF0750_membrane"/>
</dbReference>
<evidence type="ECO:0000256" key="5">
    <source>
        <dbReference type="ARBA" id="ARBA00023136"/>
    </source>
</evidence>
<feature type="transmembrane region" description="Helical" evidence="6">
    <location>
        <begin position="193"/>
        <end position="210"/>
    </location>
</feature>
<dbReference type="AlphaFoldDB" id="A0A3G8ZUQ0"/>
<dbReference type="Pfam" id="PF02588">
    <property type="entry name" value="YitT_membrane"/>
    <property type="match status" value="1"/>
</dbReference>
<organism evidence="7 8">
    <name type="scientific">Nakamurella antarctica</name>
    <dbReference type="NCBI Taxonomy" id="1902245"/>
    <lineage>
        <taxon>Bacteria</taxon>
        <taxon>Bacillati</taxon>
        <taxon>Actinomycetota</taxon>
        <taxon>Actinomycetes</taxon>
        <taxon>Nakamurellales</taxon>
        <taxon>Nakamurellaceae</taxon>
        <taxon>Nakamurella</taxon>
    </lineage>
</organism>
<evidence type="ECO:0000313" key="7">
    <source>
        <dbReference type="EMBL" id="AZI58224.1"/>
    </source>
</evidence>
<gene>
    <name evidence="7" type="ORF">EH165_08815</name>
</gene>
<comment type="subcellular location">
    <subcellularLocation>
        <location evidence="1">Cell membrane</location>
        <topology evidence="1">Multi-pass membrane protein</topology>
    </subcellularLocation>
</comment>
<evidence type="ECO:0000256" key="2">
    <source>
        <dbReference type="ARBA" id="ARBA00022475"/>
    </source>
</evidence>
<dbReference type="KEGG" id="nak:EH165_08815"/>